<feature type="region of interest" description="Disordered" evidence="1">
    <location>
        <begin position="1"/>
        <end position="36"/>
    </location>
</feature>
<gene>
    <name evidence="2" type="ORF">THAOC_24234</name>
</gene>
<evidence type="ECO:0000313" key="2">
    <source>
        <dbReference type="EMBL" id="EJK55964.1"/>
    </source>
</evidence>
<keyword evidence="3" id="KW-1185">Reference proteome</keyword>
<name>K0RU76_THAOC</name>
<feature type="non-terminal residue" evidence="2">
    <location>
        <position position="69"/>
    </location>
</feature>
<reference evidence="2 3" key="1">
    <citation type="journal article" date="2012" name="Genome Biol.">
        <title>Genome and low-iron response of an oceanic diatom adapted to chronic iron limitation.</title>
        <authorList>
            <person name="Lommer M."/>
            <person name="Specht M."/>
            <person name="Roy A.S."/>
            <person name="Kraemer L."/>
            <person name="Andreson R."/>
            <person name="Gutowska M.A."/>
            <person name="Wolf J."/>
            <person name="Bergner S.V."/>
            <person name="Schilhabel M.B."/>
            <person name="Klostermeier U.C."/>
            <person name="Beiko R.G."/>
            <person name="Rosenstiel P."/>
            <person name="Hippler M."/>
            <person name="Laroche J."/>
        </authorList>
    </citation>
    <scope>NUCLEOTIDE SEQUENCE [LARGE SCALE GENOMIC DNA]</scope>
    <source>
        <strain evidence="2 3">CCMP1005</strain>
    </source>
</reference>
<evidence type="ECO:0000313" key="3">
    <source>
        <dbReference type="Proteomes" id="UP000266841"/>
    </source>
</evidence>
<comment type="caution">
    <text evidence="2">The sequence shown here is derived from an EMBL/GenBank/DDBJ whole genome shotgun (WGS) entry which is preliminary data.</text>
</comment>
<dbReference type="AlphaFoldDB" id="K0RU76"/>
<dbReference type="Proteomes" id="UP000266841">
    <property type="component" value="Unassembled WGS sequence"/>
</dbReference>
<feature type="compositionally biased region" description="Low complexity" evidence="1">
    <location>
        <begin position="1"/>
        <end position="17"/>
    </location>
</feature>
<dbReference type="EMBL" id="AGNL01032759">
    <property type="protein sequence ID" value="EJK55964.1"/>
    <property type="molecule type" value="Genomic_DNA"/>
</dbReference>
<evidence type="ECO:0000256" key="1">
    <source>
        <dbReference type="SAM" id="MobiDB-lite"/>
    </source>
</evidence>
<accession>K0RU76</accession>
<proteinExistence type="predicted"/>
<organism evidence="2 3">
    <name type="scientific">Thalassiosira oceanica</name>
    <name type="common">Marine diatom</name>
    <dbReference type="NCBI Taxonomy" id="159749"/>
    <lineage>
        <taxon>Eukaryota</taxon>
        <taxon>Sar</taxon>
        <taxon>Stramenopiles</taxon>
        <taxon>Ochrophyta</taxon>
        <taxon>Bacillariophyta</taxon>
        <taxon>Coscinodiscophyceae</taxon>
        <taxon>Thalassiosirophycidae</taxon>
        <taxon>Thalassiosirales</taxon>
        <taxon>Thalassiosiraceae</taxon>
        <taxon>Thalassiosira</taxon>
    </lineage>
</organism>
<sequence>MSACAARASSSALSRRAVPSEDGGARPPGLRRIALPSSGRVIGRGSVVPPGPAGPPPLLALVHAQAAGE</sequence>
<protein>
    <submittedName>
        <fullName evidence="2">Uncharacterized protein</fullName>
    </submittedName>
</protein>